<dbReference type="EMBL" id="WUWG01000007">
    <property type="protein sequence ID" value="MXU66722.1"/>
    <property type="molecule type" value="Genomic_DNA"/>
</dbReference>
<dbReference type="SUPFAM" id="SSF54427">
    <property type="entry name" value="NTF2-like"/>
    <property type="match status" value="1"/>
</dbReference>
<dbReference type="Proteomes" id="UP000436016">
    <property type="component" value="Unassembled WGS sequence"/>
</dbReference>
<evidence type="ECO:0000313" key="1">
    <source>
        <dbReference type="EMBL" id="MXU66722.1"/>
    </source>
</evidence>
<name>A0A6B0TZN5_9RHOB</name>
<dbReference type="RefSeq" id="WP_160856384.1">
    <property type="nucleotide sequence ID" value="NZ_WUWG01000007.1"/>
</dbReference>
<keyword evidence="2" id="KW-1185">Reference proteome</keyword>
<comment type="caution">
    <text evidence="1">The sequence shown here is derived from an EMBL/GenBank/DDBJ whole genome shotgun (WGS) entry which is preliminary data.</text>
</comment>
<proteinExistence type="predicted"/>
<sequence length="167" mass="18959">MSDRDPFTPPFAPDDEARRAIWEMLVPRDIDAFLAADWSMVEDDFEDAAFFGIHGQNSPDADAWSLAFPDLASYRAEWLRQAKDFATQSFAEDPRPALFRATRLEEIEISGDRALVRKKFDGALKRTDGGSDRLLWQTHYHCHRIGGRWKICGFLGYLPNPLGQPAG</sequence>
<gene>
    <name evidence="1" type="ORF">GSH16_14830</name>
</gene>
<evidence type="ECO:0000313" key="2">
    <source>
        <dbReference type="Proteomes" id="UP000436016"/>
    </source>
</evidence>
<organism evidence="1 2">
    <name type="scientific">Oceanomicrobium pacificus</name>
    <dbReference type="NCBI Taxonomy" id="2692916"/>
    <lineage>
        <taxon>Bacteria</taxon>
        <taxon>Pseudomonadati</taxon>
        <taxon>Pseudomonadota</taxon>
        <taxon>Alphaproteobacteria</taxon>
        <taxon>Rhodobacterales</taxon>
        <taxon>Paracoccaceae</taxon>
        <taxon>Oceanomicrobium</taxon>
    </lineage>
</organism>
<dbReference type="InterPro" id="IPR032710">
    <property type="entry name" value="NTF2-like_dom_sf"/>
</dbReference>
<protein>
    <recommendedName>
        <fullName evidence="3">SnoaL-like domain-containing protein</fullName>
    </recommendedName>
</protein>
<dbReference type="AlphaFoldDB" id="A0A6B0TZN5"/>
<reference evidence="1 2" key="1">
    <citation type="submission" date="2019-12" db="EMBL/GenBank/DDBJ databases">
        <title>Strain KN286 was isolated from seawater, which was collected from Caroline Seamount in the tropical western Pacific.</title>
        <authorList>
            <person name="Wang Q."/>
        </authorList>
    </citation>
    <scope>NUCLEOTIDE SEQUENCE [LARGE SCALE GENOMIC DNA]</scope>
    <source>
        <strain evidence="1 2">KN286</strain>
    </source>
</reference>
<evidence type="ECO:0008006" key="3">
    <source>
        <dbReference type="Google" id="ProtNLM"/>
    </source>
</evidence>
<accession>A0A6B0TZN5</accession>